<reference evidence="1" key="1">
    <citation type="submission" date="2019-10" db="EMBL/GenBank/DDBJ databases">
        <authorList>
            <consortium name="DOE Joint Genome Institute"/>
            <person name="Kuo A."/>
            <person name="Miyauchi S."/>
            <person name="Kiss E."/>
            <person name="Drula E."/>
            <person name="Kohler A."/>
            <person name="Sanchez-Garcia M."/>
            <person name="Andreopoulos B."/>
            <person name="Barry K.W."/>
            <person name="Bonito G."/>
            <person name="Buee M."/>
            <person name="Carver A."/>
            <person name="Chen C."/>
            <person name="Cichocki N."/>
            <person name="Clum A."/>
            <person name="Culley D."/>
            <person name="Crous P.W."/>
            <person name="Fauchery L."/>
            <person name="Girlanda M."/>
            <person name="Hayes R."/>
            <person name="Keri Z."/>
            <person name="LaButti K."/>
            <person name="Lipzen A."/>
            <person name="Lombard V."/>
            <person name="Magnuson J."/>
            <person name="Maillard F."/>
            <person name="Morin E."/>
            <person name="Murat C."/>
            <person name="Nolan M."/>
            <person name="Ohm R."/>
            <person name="Pangilinan J."/>
            <person name="Pereira M."/>
            <person name="Perotto S."/>
            <person name="Peter M."/>
            <person name="Riley R."/>
            <person name="Sitrit Y."/>
            <person name="Stielow B."/>
            <person name="Szollosi G."/>
            <person name="Zifcakova L."/>
            <person name="Stursova M."/>
            <person name="Spatafora J.W."/>
            <person name="Tedersoo L."/>
            <person name="Vaario L.-M."/>
            <person name="Yamada A."/>
            <person name="Yan M."/>
            <person name="Wang P."/>
            <person name="Xu J."/>
            <person name="Bruns T."/>
            <person name="Baldrian P."/>
            <person name="Vilgalys R."/>
            <person name="Henrissat B."/>
            <person name="Grigoriev I.V."/>
            <person name="Hibbett D."/>
            <person name="Nagy L.G."/>
            <person name="Martin F.M."/>
        </authorList>
    </citation>
    <scope>NUCLEOTIDE SEQUENCE</scope>
    <source>
        <strain evidence="1">BED1</strain>
    </source>
</reference>
<reference evidence="1" key="2">
    <citation type="journal article" date="2020" name="Nat. Commun.">
        <title>Large-scale genome sequencing of mycorrhizal fungi provides insights into the early evolution of symbiotic traits.</title>
        <authorList>
            <person name="Miyauchi S."/>
            <person name="Kiss E."/>
            <person name="Kuo A."/>
            <person name="Drula E."/>
            <person name="Kohler A."/>
            <person name="Sanchez-Garcia M."/>
            <person name="Morin E."/>
            <person name="Andreopoulos B."/>
            <person name="Barry K.W."/>
            <person name="Bonito G."/>
            <person name="Buee M."/>
            <person name="Carver A."/>
            <person name="Chen C."/>
            <person name="Cichocki N."/>
            <person name="Clum A."/>
            <person name="Culley D."/>
            <person name="Crous P.W."/>
            <person name="Fauchery L."/>
            <person name="Girlanda M."/>
            <person name="Hayes R.D."/>
            <person name="Keri Z."/>
            <person name="LaButti K."/>
            <person name="Lipzen A."/>
            <person name="Lombard V."/>
            <person name="Magnuson J."/>
            <person name="Maillard F."/>
            <person name="Murat C."/>
            <person name="Nolan M."/>
            <person name="Ohm R.A."/>
            <person name="Pangilinan J."/>
            <person name="Pereira M.F."/>
            <person name="Perotto S."/>
            <person name="Peter M."/>
            <person name="Pfister S."/>
            <person name="Riley R."/>
            <person name="Sitrit Y."/>
            <person name="Stielow J.B."/>
            <person name="Szollosi G."/>
            <person name="Zifcakova L."/>
            <person name="Stursova M."/>
            <person name="Spatafora J.W."/>
            <person name="Tedersoo L."/>
            <person name="Vaario L.M."/>
            <person name="Yamada A."/>
            <person name="Yan M."/>
            <person name="Wang P."/>
            <person name="Xu J."/>
            <person name="Bruns T."/>
            <person name="Baldrian P."/>
            <person name="Vilgalys R."/>
            <person name="Dunand C."/>
            <person name="Henrissat B."/>
            <person name="Grigoriev I.V."/>
            <person name="Hibbett D."/>
            <person name="Nagy L.G."/>
            <person name="Martin F.M."/>
        </authorList>
    </citation>
    <scope>NUCLEOTIDE SEQUENCE</scope>
    <source>
        <strain evidence="1">BED1</strain>
    </source>
</reference>
<proteinExistence type="predicted"/>
<dbReference type="EMBL" id="WHUW01000369">
    <property type="protein sequence ID" value="KAF8415134.1"/>
    <property type="molecule type" value="Genomic_DNA"/>
</dbReference>
<comment type="caution">
    <text evidence="1">The sequence shown here is derived from an EMBL/GenBank/DDBJ whole genome shotgun (WGS) entry which is preliminary data.</text>
</comment>
<evidence type="ECO:0000313" key="1">
    <source>
        <dbReference type="EMBL" id="KAF8415134.1"/>
    </source>
</evidence>
<name>A0AAD4B9U5_BOLED</name>
<keyword evidence="2" id="KW-1185">Reference proteome</keyword>
<organism evidence="1 2">
    <name type="scientific">Boletus edulis BED1</name>
    <dbReference type="NCBI Taxonomy" id="1328754"/>
    <lineage>
        <taxon>Eukaryota</taxon>
        <taxon>Fungi</taxon>
        <taxon>Dikarya</taxon>
        <taxon>Basidiomycota</taxon>
        <taxon>Agaricomycotina</taxon>
        <taxon>Agaricomycetes</taxon>
        <taxon>Agaricomycetidae</taxon>
        <taxon>Boletales</taxon>
        <taxon>Boletineae</taxon>
        <taxon>Boletaceae</taxon>
        <taxon>Boletoideae</taxon>
        <taxon>Boletus</taxon>
    </lineage>
</organism>
<evidence type="ECO:0000313" key="2">
    <source>
        <dbReference type="Proteomes" id="UP001194468"/>
    </source>
</evidence>
<sequence>MGIVRPINVYSQITIARVGGCDGQPDIRRPFSSKLETSKLANETMKGNLIVRCHRYRPGEVRLP</sequence>
<protein>
    <submittedName>
        <fullName evidence="1">Uncharacterized protein</fullName>
    </submittedName>
</protein>
<dbReference type="Proteomes" id="UP001194468">
    <property type="component" value="Unassembled WGS sequence"/>
</dbReference>
<gene>
    <name evidence="1" type="ORF">L210DRAFT_3587890</name>
</gene>
<accession>A0AAD4B9U5</accession>
<dbReference type="AlphaFoldDB" id="A0AAD4B9U5"/>